<keyword evidence="3 6" id="KW-0067">ATP-binding</keyword>
<dbReference type="PANTHER" id="PTHR45772">
    <property type="entry name" value="CONSERVED COMPONENT OF ABC TRANSPORTER FOR NATURAL AMINO ACIDS-RELATED"/>
    <property type="match status" value="1"/>
</dbReference>
<evidence type="ECO:0000259" key="5">
    <source>
        <dbReference type="PROSITE" id="PS50893"/>
    </source>
</evidence>
<reference evidence="6 7" key="1">
    <citation type="submission" date="2018-11" db="EMBL/GenBank/DDBJ databases">
        <title>Bradyrhizobium sp. nov., isolated from effective nodules of peanut in China.</title>
        <authorList>
            <person name="Li Y."/>
        </authorList>
    </citation>
    <scope>NUCLEOTIDE SEQUENCE [LARGE SCALE GENOMIC DNA]</scope>
    <source>
        <strain evidence="6 7">CCBAU 51770</strain>
    </source>
</reference>
<dbReference type="InterPro" id="IPR051120">
    <property type="entry name" value="ABC_AA/LPS_Transport"/>
</dbReference>
<keyword evidence="2" id="KW-0547">Nucleotide-binding</keyword>
<feature type="domain" description="ABC transporter" evidence="5">
    <location>
        <begin position="2"/>
        <end position="230"/>
    </location>
</feature>
<sequence>MLTIEKLSVSYGSVRALTDVDLEIRGNGLLHGIIGPNGAGKSTLLDAICGRRRPTSGRVRYCGEDITRHSVAWRRRQGMARSFQRTSIFQDLTVHEQLQLVAQHLGDDRVGDVIEVMDLGGYLDQKAGRIAYGVQRRVDVALALIGRPRLLLMDEPGAGLSATETLRLFEHVRDLVRERRIAAVVVEHDVDAVFACCGMVTVLDLGRHLATGTPETIRADHRVIAAYLGTAA</sequence>
<dbReference type="SUPFAM" id="SSF52540">
    <property type="entry name" value="P-loop containing nucleoside triphosphate hydrolases"/>
    <property type="match status" value="1"/>
</dbReference>
<comment type="function">
    <text evidence="4">Involved in beta-(1--&gt;2)glucan export. Transmembrane domains (TMD) form a pore in the inner membrane and the ATP-binding domain (NBD) is responsible for energy generation.</text>
</comment>
<organism evidence="6 7">
    <name type="scientific">Bradyrhizobium zhanjiangense</name>
    <dbReference type="NCBI Taxonomy" id="1325107"/>
    <lineage>
        <taxon>Bacteria</taxon>
        <taxon>Pseudomonadati</taxon>
        <taxon>Pseudomonadota</taxon>
        <taxon>Alphaproteobacteria</taxon>
        <taxon>Hyphomicrobiales</taxon>
        <taxon>Nitrobacteraceae</taxon>
        <taxon>Bradyrhizobium</taxon>
    </lineage>
</organism>
<dbReference type="InterPro" id="IPR003439">
    <property type="entry name" value="ABC_transporter-like_ATP-bd"/>
</dbReference>
<evidence type="ECO:0000256" key="2">
    <source>
        <dbReference type="ARBA" id="ARBA00022741"/>
    </source>
</evidence>
<keyword evidence="1" id="KW-0813">Transport</keyword>
<dbReference type="GO" id="GO:0005524">
    <property type="term" value="F:ATP binding"/>
    <property type="evidence" value="ECO:0007669"/>
    <property type="project" value="UniProtKB-KW"/>
</dbReference>
<proteinExistence type="predicted"/>
<accession>A0A4Q0QSA7</accession>
<dbReference type="Proteomes" id="UP000290174">
    <property type="component" value="Unassembled WGS sequence"/>
</dbReference>
<gene>
    <name evidence="6" type="ORF">EAS61_12120</name>
</gene>
<dbReference type="InterPro" id="IPR032823">
    <property type="entry name" value="BCA_ABC_TP_C"/>
</dbReference>
<comment type="caution">
    <text evidence="6">The sequence shown here is derived from an EMBL/GenBank/DDBJ whole genome shotgun (WGS) entry which is preliminary data.</text>
</comment>
<evidence type="ECO:0000313" key="6">
    <source>
        <dbReference type="EMBL" id="RXG99427.1"/>
    </source>
</evidence>
<dbReference type="GO" id="GO:0005886">
    <property type="term" value="C:plasma membrane"/>
    <property type="evidence" value="ECO:0007669"/>
    <property type="project" value="TreeGrafter"/>
</dbReference>
<dbReference type="GO" id="GO:0016887">
    <property type="term" value="F:ATP hydrolysis activity"/>
    <property type="evidence" value="ECO:0007669"/>
    <property type="project" value="InterPro"/>
</dbReference>
<evidence type="ECO:0000256" key="4">
    <source>
        <dbReference type="ARBA" id="ARBA00024722"/>
    </source>
</evidence>
<evidence type="ECO:0000256" key="1">
    <source>
        <dbReference type="ARBA" id="ARBA00022448"/>
    </source>
</evidence>
<dbReference type="PROSITE" id="PS50893">
    <property type="entry name" value="ABC_TRANSPORTER_2"/>
    <property type="match status" value="1"/>
</dbReference>
<dbReference type="AlphaFoldDB" id="A0A4Q0QSA7"/>
<dbReference type="Gene3D" id="3.40.50.300">
    <property type="entry name" value="P-loop containing nucleotide triphosphate hydrolases"/>
    <property type="match status" value="1"/>
</dbReference>
<dbReference type="Pfam" id="PF12399">
    <property type="entry name" value="BCA_ABC_TP_C"/>
    <property type="match status" value="1"/>
</dbReference>
<dbReference type="InterPro" id="IPR027417">
    <property type="entry name" value="P-loop_NTPase"/>
</dbReference>
<evidence type="ECO:0000256" key="3">
    <source>
        <dbReference type="ARBA" id="ARBA00022840"/>
    </source>
</evidence>
<name>A0A4Q0QSA7_9BRAD</name>
<dbReference type="SMART" id="SM00382">
    <property type="entry name" value="AAA"/>
    <property type="match status" value="1"/>
</dbReference>
<dbReference type="InterPro" id="IPR003593">
    <property type="entry name" value="AAA+_ATPase"/>
</dbReference>
<protein>
    <submittedName>
        <fullName evidence="6">ATP-binding cassette domain-containing protein</fullName>
    </submittedName>
</protein>
<dbReference type="RefSeq" id="WP_128933766.1">
    <property type="nucleotide sequence ID" value="NZ_CP022221.1"/>
</dbReference>
<dbReference type="EMBL" id="RKMK01000008">
    <property type="protein sequence ID" value="RXG99427.1"/>
    <property type="molecule type" value="Genomic_DNA"/>
</dbReference>
<evidence type="ECO:0000313" key="7">
    <source>
        <dbReference type="Proteomes" id="UP000290174"/>
    </source>
</evidence>
<dbReference type="Pfam" id="PF00005">
    <property type="entry name" value="ABC_tran"/>
    <property type="match status" value="1"/>
</dbReference>